<evidence type="ECO:0000256" key="1">
    <source>
        <dbReference type="SAM" id="MobiDB-lite"/>
    </source>
</evidence>
<proteinExistence type="predicted"/>
<dbReference type="Gene3D" id="3.10.10.10">
    <property type="entry name" value="HIV Type 1 Reverse Transcriptase, subunit A, domain 1"/>
    <property type="match status" value="1"/>
</dbReference>
<feature type="domain" description="Reverse transcriptase" evidence="2">
    <location>
        <begin position="360"/>
        <end position="444"/>
    </location>
</feature>
<dbReference type="AlphaFoldDB" id="A0A438IUS2"/>
<protein>
    <submittedName>
        <fullName evidence="4">RNA-directed DNA polymerase-like</fullName>
    </submittedName>
</protein>
<dbReference type="InterPro" id="IPR005162">
    <property type="entry name" value="Retrotrans_gag_dom"/>
</dbReference>
<dbReference type="InterPro" id="IPR043502">
    <property type="entry name" value="DNA/RNA_pol_sf"/>
</dbReference>
<accession>A0A438IUS2</accession>
<keyword evidence="4" id="KW-0548">Nucleotidyltransferase</keyword>
<dbReference type="PANTHER" id="PTHR24559">
    <property type="entry name" value="TRANSPOSON TY3-I GAG-POL POLYPROTEIN"/>
    <property type="match status" value="1"/>
</dbReference>
<keyword evidence="4" id="KW-0695">RNA-directed DNA polymerase</keyword>
<dbReference type="InterPro" id="IPR053134">
    <property type="entry name" value="RNA-dir_DNA_polymerase"/>
</dbReference>
<dbReference type="Proteomes" id="UP000288805">
    <property type="component" value="Unassembled WGS sequence"/>
</dbReference>
<feature type="compositionally biased region" description="Basic and acidic residues" evidence="1">
    <location>
        <begin position="142"/>
        <end position="158"/>
    </location>
</feature>
<dbReference type="InterPro" id="IPR021109">
    <property type="entry name" value="Peptidase_aspartic_dom_sf"/>
</dbReference>
<dbReference type="CDD" id="cd01647">
    <property type="entry name" value="RT_LTR"/>
    <property type="match status" value="1"/>
</dbReference>
<dbReference type="Gene3D" id="2.40.70.10">
    <property type="entry name" value="Acid Proteases"/>
    <property type="match status" value="1"/>
</dbReference>
<dbReference type="InterPro" id="IPR000477">
    <property type="entry name" value="RT_dom"/>
</dbReference>
<reference evidence="4 5" key="1">
    <citation type="journal article" date="2018" name="PLoS Genet.">
        <title>Population sequencing reveals clonal diversity and ancestral inbreeding in the grapevine cultivar Chardonnay.</title>
        <authorList>
            <person name="Roach M.J."/>
            <person name="Johnson D.L."/>
            <person name="Bohlmann J."/>
            <person name="van Vuuren H.J."/>
            <person name="Jones S.J."/>
            <person name="Pretorius I.S."/>
            <person name="Schmidt S.A."/>
            <person name="Borneman A.R."/>
        </authorList>
    </citation>
    <scope>NUCLEOTIDE SEQUENCE [LARGE SCALE GENOMIC DNA]</scope>
    <source>
        <strain evidence="5">cv. Chardonnay</strain>
        <tissue evidence="4">Leaf</tissue>
    </source>
</reference>
<dbReference type="CDD" id="cd00303">
    <property type="entry name" value="retropepsin_like"/>
    <property type="match status" value="1"/>
</dbReference>
<dbReference type="InterPro" id="IPR043128">
    <property type="entry name" value="Rev_trsase/Diguanyl_cyclase"/>
</dbReference>
<organism evidence="4 5">
    <name type="scientific">Vitis vinifera</name>
    <name type="common">Grape</name>
    <dbReference type="NCBI Taxonomy" id="29760"/>
    <lineage>
        <taxon>Eukaryota</taxon>
        <taxon>Viridiplantae</taxon>
        <taxon>Streptophyta</taxon>
        <taxon>Embryophyta</taxon>
        <taxon>Tracheophyta</taxon>
        <taxon>Spermatophyta</taxon>
        <taxon>Magnoliopsida</taxon>
        <taxon>eudicotyledons</taxon>
        <taxon>Gunneridae</taxon>
        <taxon>Pentapetalae</taxon>
        <taxon>rosids</taxon>
        <taxon>Vitales</taxon>
        <taxon>Vitaceae</taxon>
        <taxon>Viteae</taxon>
        <taxon>Vitis</taxon>
    </lineage>
</organism>
<evidence type="ECO:0000313" key="4">
    <source>
        <dbReference type="EMBL" id="RVX00503.1"/>
    </source>
</evidence>
<dbReference type="EMBL" id="QGNW01000081">
    <property type="protein sequence ID" value="RVX00503.1"/>
    <property type="molecule type" value="Genomic_DNA"/>
</dbReference>
<comment type="caution">
    <text evidence="4">The sequence shown here is derived from an EMBL/GenBank/DDBJ whole genome shotgun (WGS) entry which is preliminary data.</text>
</comment>
<dbReference type="PANTHER" id="PTHR24559:SF436">
    <property type="entry name" value="RNA-DIRECTED DNA POLYMERASE HOMOLOG"/>
    <property type="match status" value="1"/>
</dbReference>
<dbReference type="SUPFAM" id="SSF56672">
    <property type="entry name" value="DNA/RNA polymerases"/>
    <property type="match status" value="1"/>
</dbReference>
<feature type="domain" description="Retrotransposon gag" evidence="3">
    <location>
        <begin position="45"/>
        <end position="99"/>
    </location>
</feature>
<gene>
    <name evidence="4" type="primary">RRPO_107</name>
    <name evidence="4" type="ORF">CK203_037000</name>
</gene>
<dbReference type="Pfam" id="PF03732">
    <property type="entry name" value="Retrotrans_gag"/>
    <property type="match status" value="1"/>
</dbReference>
<dbReference type="GO" id="GO:0003964">
    <property type="term" value="F:RNA-directed DNA polymerase activity"/>
    <property type="evidence" value="ECO:0007669"/>
    <property type="project" value="UniProtKB-KW"/>
</dbReference>
<evidence type="ECO:0000259" key="3">
    <source>
        <dbReference type="Pfam" id="PF03732"/>
    </source>
</evidence>
<name>A0A438IUS2_VITVI</name>
<dbReference type="Gene3D" id="3.30.70.270">
    <property type="match status" value="1"/>
</dbReference>
<keyword evidence="4" id="KW-0808">Transferase</keyword>
<evidence type="ECO:0000313" key="5">
    <source>
        <dbReference type="Proteomes" id="UP000288805"/>
    </source>
</evidence>
<feature type="region of interest" description="Disordered" evidence="1">
    <location>
        <begin position="135"/>
        <end position="158"/>
    </location>
</feature>
<dbReference type="Pfam" id="PF00078">
    <property type="entry name" value="RVT_1"/>
    <property type="match status" value="1"/>
</dbReference>
<evidence type="ECO:0000259" key="2">
    <source>
        <dbReference type="Pfam" id="PF00078"/>
    </source>
</evidence>
<sequence length="570" mass="63809">MVGGSVMEALRERIARMEEMLGEWPHEDDTMASWEEHNMLNCGGEQFFPTNTAWVAKESLKRLRHTGSVRDYVKEFNSLMLDINNMSKEDKLFNFMSGLPGWAQTELRRQEVHDLPAAMAATDCLVDYKMGGAISTMQKPKSKGDRKTKTEDKTSKKSRDKLLALVTVEDKGESDLETPPRVNPLQLLNVLHDATRLGLKLEEDTSQIKAVNNKAQKIQGIAKNVPMQVGDWKGTCSLLCVPLDDFDLIIGVDFILKAKALRANDGGKGQPEMLSAIQLKKGLKQSYDTYVAALIKIKNGIELLFGTKPPAQASYRMSPAELLEQRKQLRELLDVGLIQPLRALYGAPMLFQKKHDDSLCMCVDYRALNKVTIKNKYPIPLAIELFDRLSKASYFTKLDLRSGYWQVQIEIGDEGRTNCVTRYGSYKFLVMPFRMTNALTTFCTVRSPGICWLWSWCKWKGIGDSKGHKGKALTAPRGHHGTALGAQQHEAWYILLPPHVGTRVPKPCVTLCSEPIGEAMGATPWFDRALNAQLTQTQDDYAWHRGAMPCALGRPDHGRNAMACCCGALI</sequence>